<dbReference type="Pfam" id="PF08282">
    <property type="entry name" value="Hydrolase_3"/>
    <property type="match status" value="1"/>
</dbReference>
<protein>
    <submittedName>
        <fullName evidence="8">3-deoxy-D-manno-octulosonate 8-phosphate phosphatase (KDO 8-P phosphatase)</fullName>
    </submittedName>
</protein>
<dbReference type="FunFam" id="3.40.50.1000:FF:000029">
    <property type="entry name" value="3-deoxy-D-manno-octulosonate 8-phosphate phosphatase KdsC"/>
    <property type="match status" value="1"/>
</dbReference>
<comment type="caution">
    <text evidence="8">The sequence shown here is derived from an EMBL/GenBank/DDBJ whole genome shotgun (WGS) entry which is preliminary data.</text>
</comment>
<dbReference type="CDD" id="cd01630">
    <property type="entry name" value="HAD_KDO-like"/>
    <property type="match status" value="1"/>
</dbReference>
<evidence type="ECO:0000256" key="5">
    <source>
        <dbReference type="ARBA" id="ARBA00022801"/>
    </source>
</evidence>
<sequence>MLILDVDGTLTDGGVYVMEDGKQFKKFHARDGMGIKLAMKAGIEVGIISHSLVIEMVTSRAASLGMKHYYVGQKAKTEVLDEWQQQLNLKDEEIAYIGDDVNDLEIMKRVGFTACPADAAPAIKEVADVCLEKNGGHGAVREFIDNYLLS</sequence>
<dbReference type="GO" id="GO:0046872">
    <property type="term" value="F:metal ion binding"/>
    <property type="evidence" value="ECO:0007669"/>
    <property type="project" value="UniProtKB-KW"/>
</dbReference>
<dbReference type="GO" id="GO:0016788">
    <property type="term" value="F:hydrolase activity, acting on ester bonds"/>
    <property type="evidence" value="ECO:0007669"/>
    <property type="project" value="InterPro"/>
</dbReference>
<name>A0A3D9L3N5_MARFU</name>
<comment type="similarity">
    <text evidence="2">Belongs to the KdsC family.</text>
</comment>
<dbReference type="InterPro" id="IPR050793">
    <property type="entry name" value="CMP-NeuNAc_synthase"/>
</dbReference>
<reference evidence="8 9" key="1">
    <citation type="submission" date="2018-07" db="EMBL/GenBank/DDBJ databases">
        <title>Genomic Encyclopedia of Type Strains, Phase IV (KMG-IV): sequencing the most valuable type-strain genomes for metagenomic binning, comparative biology and taxonomic classification.</title>
        <authorList>
            <person name="Goeker M."/>
        </authorList>
    </citation>
    <scope>NUCLEOTIDE SEQUENCE [LARGE SCALE GENOMIC DNA]</scope>
    <source>
        <strain evidence="8 9">DSM 4134</strain>
    </source>
</reference>
<keyword evidence="5" id="KW-0378">Hydrolase</keyword>
<organism evidence="8 9">
    <name type="scientific">Marinoscillum furvescens DSM 4134</name>
    <dbReference type="NCBI Taxonomy" id="1122208"/>
    <lineage>
        <taxon>Bacteria</taxon>
        <taxon>Pseudomonadati</taxon>
        <taxon>Bacteroidota</taxon>
        <taxon>Cytophagia</taxon>
        <taxon>Cytophagales</taxon>
        <taxon>Reichenbachiellaceae</taxon>
        <taxon>Marinoscillum</taxon>
    </lineage>
</organism>
<dbReference type="InterPro" id="IPR006549">
    <property type="entry name" value="HAD-SF_hydro_IIIA"/>
</dbReference>
<dbReference type="NCBIfam" id="TIGR01670">
    <property type="entry name" value="KdsC-phosphatas"/>
    <property type="match status" value="1"/>
</dbReference>
<dbReference type="PANTHER" id="PTHR21485">
    <property type="entry name" value="HAD SUPERFAMILY MEMBERS CMAS AND KDSC"/>
    <property type="match status" value="1"/>
</dbReference>
<feature type="binding site" evidence="7">
    <location>
        <position position="7"/>
    </location>
    <ligand>
        <name>substrate</name>
    </ligand>
</feature>
<evidence type="ECO:0000256" key="1">
    <source>
        <dbReference type="ARBA" id="ARBA00001946"/>
    </source>
</evidence>
<evidence type="ECO:0000256" key="6">
    <source>
        <dbReference type="ARBA" id="ARBA00022842"/>
    </source>
</evidence>
<evidence type="ECO:0000256" key="4">
    <source>
        <dbReference type="ARBA" id="ARBA00022723"/>
    </source>
</evidence>
<dbReference type="InterPro" id="IPR023214">
    <property type="entry name" value="HAD_sf"/>
</dbReference>
<comment type="subunit">
    <text evidence="3">Homotetramer.</text>
</comment>
<evidence type="ECO:0000313" key="8">
    <source>
        <dbReference type="EMBL" id="RED99853.1"/>
    </source>
</evidence>
<dbReference type="EMBL" id="QREG01000007">
    <property type="protein sequence ID" value="RED99853.1"/>
    <property type="molecule type" value="Genomic_DNA"/>
</dbReference>
<dbReference type="Gene3D" id="3.40.50.1000">
    <property type="entry name" value="HAD superfamily/HAD-like"/>
    <property type="match status" value="1"/>
</dbReference>
<dbReference type="SUPFAM" id="SSF56784">
    <property type="entry name" value="HAD-like"/>
    <property type="match status" value="1"/>
</dbReference>
<evidence type="ECO:0000313" key="9">
    <source>
        <dbReference type="Proteomes" id="UP000256779"/>
    </source>
</evidence>
<dbReference type="InterPro" id="IPR010023">
    <property type="entry name" value="KdsC_fam"/>
</dbReference>
<dbReference type="NCBIfam" id="TIGR01662">
    <property type="entry name" value="HAD-SF-IIIA"/>
    <property type="match status" value="1"/>
</dbReference>
<dbReference type="GO" id="GO:0008781">
    <property type="term" value="F:N-acylneuraminate cytidylyltransferase activity"/>
    <property type="evidence" value="ECO:0007669"/>
    <property type="project" value="TreeGrafter"/>
</dbReference>
<dbReference type="AlphaFoldDB" id="A0A3D9L3N5"/>
<evidence type="ECO:0000256" key="3">
    <source>
        <dbReference type="ARBA" id="ARBA00011881"/>
    </source>
</evidence>
<keyword evidence="9" id="KW-1185">Reference proteome</keyword>
<proteinExistence type="inferred from homology"/>
<dbReference type="Proteomes" id="UP000256779">
    <property type="component" value="Unassembled WGS sequence"/>
</dbReference>
<dbReference type="PANTHER" id="PTHR21485:SF3">
    <property type="entry name" value="N-ACYLNEURAMINATE CYTIDYLYLTRANSFERASE"/>
    <property type="match status" value="1"/>
</dbReference>
<dbReference type="SFLD" id="SFLDG01136">
    <property type="entry name" value="C1.6:_Phosphoserine_Phosphatas"/>
    <property type="match status" value="1"/>
</dbReference>
<dbReference type="PIRSF" id="PIRSF006118">
    <property type="entry name" value="KDO8-P_Ptase"/>
    <property type="match status" value="1"/>
</dbReference>
<feature type="binding site" evidence="7">
    <location>
        <position position="99"/>
    </location>
    <ligand>
        <name>Mg(2+)</name>
        <dbReference type="ChEBI" id="CHEBI:18420"/>
    </ligand>
</feature>
<gene>
    <name evidence="8" type="ORF">C7460_107137</name>
</gene>
<feature type="binding site" evidence="7">
    <location>
        <position position="5"/>
    </location>
    <ligand>
        <name>Mg(2+)</name>
        <dbReference type="ChEBI" id="CHEBI:18420"/>
    </ligand>
</feature>
<keyword evidence="4 7" id="KW-0479">Metal-binding</keyword>
<dbReference type="InterPro" id="IPR036412">
    <property type="entry name" value="HAD-like_sf"/>
</dbReference>
<comment type="cofactor">
    <cofactor evidence="1 7">
        <name>Mg(2+)</name>
        <dbReference type="ChEBI" id="CHEBI:18420"/>
    </cofactor>
</comment>
<keyword evidence="6 7" id="KW-0460">Magnesium</keyword>
<dbReference type="SFLD" id="SFLDS00003">
    <property type="entry name" value="Haloacid_Dehalogenase"/>
    <property type="match status" value="1"/>
</dbReference>
<evidence type="ECO:0000256" key="7">
    <source>
        <dbReference type="PIRSR" id="PIRSR006118-2"/>
    </source>
</evidence>
<evidence type="ECO:0000256" key="2">
    <source>
        <dbReference type="ARBA" id="ARBA00005893"/>
    </source>
</evidence>
<accession>A0A3D9L3N5</accession>
<dbReference type="SFLD" id="SFLDG01138">
    <property type="entry name" value="C1.6.2:_Deoxy-d-mannose-octulo"/>
    <property type="match status" value="1"/>
</dbReference>